<sequence length="788" mass="89710">MVEPKFILLPKEPIILHGELANFKWKSRIDPPIKSSYLAICIAYLESLLRVKDVEVYRSSWIALGNYKKETDELVKKRPNYSNYWTQFDKIIESFNNPKFKPLQLLRLYAERNHLGACDALDASMRLLICVVTDKDYKFDEILTQPFNFMENRNYLEHFCNKLEVNFLIVNETEHTYVSRSDKNKSPLVTLYMERDYSWSVLYHQEYELLAAGNAGIGDLDRFPFVYDPRSEPVRVGRPLVSGTPIIPTTSLEPSPIIAQPQFVERSYQEQDIRQQNATIPEEIKERPPTKTLQKAKTSGGSKKIAAIKPKNTQIHKESKQEALPVPKESSPINVPEPKKVSQEPSSPENAPELEEAKQGSIYYSVIEENPKPDLSPAIEISNQLISEMASTILLNCPNKCSDLLVKLLSDYTAINPSADKGDIARLKETASKWKPAAQPPPILPAKKESSCGHLKVNFTPLCQLEHCAYCLKEIYERDRHKSVCSHGKKISPKNMTDINKLLSEQGQINKDGIEAEMVVQAEEKSERAQELIKTSSKAPLMPEQPRKVDIFAINQENIFRPGPVLQSFPVGNNQSVKIINLANDQQLSGDHEVQSKYDDSQPSQKNFLELSNSPPYLQQKIIPKPSQLQPNPLQDVLPPKMDLEFSQKQPHMDPDPSQNPLQLNSPPHPPQKIIPQPSQLQPNPLQDALPQRVDIDFSQKQLHMDPDLVQIPSVINPTPNPPQRRNDIKCAVCFAYKDVDEFSITCPNHQVCNICRIKSMEQCKICQRFYSKNDQETLEIIRISFNN</sequence>
<dbReference type="Proteomes" id="UP001162131">
    <property type="component" value="Unassembled WGS sequence"/>
</dbReference>
<feature type="region of interest" description="Disordered" evidence="1">
    <location>
        <begin position="647"/>
        <end position="683"/>
    </location>
</feature>
<reference evidence="2" key="1">
    <citation type="submission" date="2021-09" db="EMBL/GenBank/DDBJ databases">
        <authorList>
            <consortium name="AG Swart"/>
            <person name="Singh M."/>
            <person name="Singh A."/>
            <person name="Seah K."/>
            <person name="Emmerich C."/>
        </authorList>
    </citation>
    <scope>NUCLEOTIDE SEQUENCE</scope>
    <source>
        <strain evidence="2">ATCC30299</strain>
    </source>
</reference>
<dbReference type="EMBL" id="CAJZBQ010000014">
    <property type="protein sequence ID" value="CAG9315519.1"/>
    <property type="molecule type" value="Genomic_DNA"/>
</dbReference>
<feature type="compositionally biased region" description="Polar residues" evidence="1">
    <location>
        <begin position="601"/>
        <end position="611"/>
    </location>
</feature>
<gene>
    <name evidence="2" type="ORF">BSTOLATCC_MIC14274</name>
</gene>
<feature type="region of interest" description="Disordered" evidence="1">
    <location>
        <begin position="590"/>
        <end position="611"/>
    </location>
</feature>
<accession>A0AAU9J4C8</accession>
<evidence type="ECO:0000256" key="1">
    <source>
        <dbReference type="SAM" id="MobiDB-lite"/>
    </source>
</evidence>
<feature type="compositionally biased region" description="Low complexity" evidence="1">
    <location>
        <begin position="674"/>
        <end position="683"/>
    </location>
</feature>
<dbReference type="AlphaFoldDB" id="A0AAU9J4C8"/>
<name>A0AAU9J4C8_9CILI</name>
<keyword evidence="3" id="KW-1185">Reference proteome</keyword>
<evidence type="ECO:0000313" key="2">
    <source>
        <dbReference type="EMBL" id="CAG9315519.1"/>
    </source>
</evidence>
<feature type="compositionally biased region" description="Basic and acidic residues" evidence="1">
    <location>
        <begin position="590"/>
        <end position="600"/>
    </location>
</feature>
<comment type="caution">
    <text evidence="2">The sequence shown here is derived from an EMBL/GenBank/DDBJ whole genome shotgun (WGS) entry which is preliminary data.</text>
</comment>
<feature type="region of interest" description="Disordered" evidence="1">
    <location>
        <begin position="277"/>
        <end position="357"/>
    </location>
</feature>
<evidence type="ECO:0000313" key="3">
    <source>
        <dbReference type="Proteomes" id="UP001162131"/>
    </source>
</evidence>
<protein>
    <recommendedName>
        <fullName evidence="4">RING-type domain-containing protein</fullName>
    </recommendedName>
</protein>
<proteinExistence type="predicted"/>
<evidence type="ECO:0008006" key="4">
    <source>
        <dbReference type="Google" id="ProtNLM"/>
    </source>
</evidence>
<organism evidence="2 3">
    <name type="scientific">Blepharisma stoltei</name>
    <dbReference type="NCBI Taxonomy" id="1481888"/>
    <lineage>
        <taxon>Eukaryota</taxon>
        <taxon>Sar</taxon>
        <taxon>Alveolata</taxon>
        <taxon>Ciliophora</taxon>
        <taxon>Postciliodesmatophora</taxon>
        <taxon>Heterotrichea</taxon>
        <taxon>Heterotrichida</taxon>
        <taxon>Blepharismidae</taxon>
        <taxon>Blepharisma</taxon>
    </lineage>
</organism>
<feature type="compositionally biased region" description="Polar residues" evidence="1">
    <location>
        <begin position="291"/>
        <end position="301"/>
    </location>
</feature>